<dbReference type="Pfam" id="PF00975">
    <property type="entry name" value="Thioesterase"/>
    <property type="match status" value="1"/>
</dbReference>
<dbReference type="PANTHER" id="PTHR11487:SF0">
    <property type="entry name" value="S-ACYL FATTY ACID SYNTHASE THIOESTERASE, MEDIUM CHAIN"/>
    <property type="match status" value="1"/>
</dbReference>
<dbReference type="PANTHER" id="PTHR11487">
    <property type="entry name" value="THIOESTERASE"/>
    <property type="match status" value="1"/>
</dbReference>
<evidence type="ECO:0000259" key="2">
    <source>
        <dbReference type="Pfam" id="PF00975"/>
    </source>
</evidence>
<accession>A0ABW8L1D0</accession>
<proteinExistence type="inferred from homology"/>
<comment type="caution">
    <text evidence="3">The sequence shown here is derived from an EMBL/GenBank/DDBJ whole genome shotgun (WGS) entry which is preliminary data.</text>
</comment>
<reference evidence="3 4" key="1">
    <citation type="submission" date="2024-11" db="EMBL/GenBank/DDBJ databases">
        <title>The Natural Products Discovery Center: Release of the First 8490 Sequenced Strains for Exploring Actinobacteria Biosynthetic Diversity.</title>
        <authorList>
            <person name="Kalkreuter E."/>
            <person name="Kautsar S.A."/>
            <person name="Yang D."/>
            <person name="Bader C.D."/>
            <person name="Teijaro C.N."/>
            <person name="Fluegel L."/>
            <person name="Davis C.M."/>
            <person name="Simpson J.R."/>
            <person name="Lauterbach L."/>
            <person name="Steele A.D."/>
            <person name="Gui C."/>
            <person name="Meng S."/>
            <person name="Li G."/>
            <person name="Viehrig K."/>
            <person name="Ye F."/>
            <person name="Su P."/>
            <person name="Kiefer A.F."/>
            <person name="Nichols A."/>
            <person name="Cepeda A.J."/>
            <person name="Yan W."/>
            <person name="Fan B."/>
            <person name="Jiang Y."/>
            <person name="Adhikari A."/>
            <person name="Zheng C.-J."/>
            <person name="Schuster L."/>
            <person name="Cowan T.M."/>
            <person name="Smanski M.J."/>
            <person name="Chevrette M.G."/>
            <person name="De Carvalho L.P.S."/>
            <person name="Shen B."/>
        </authorList>
    </citation>
    <scope>NUCLEOTIDE SEQUENCE [LARGE SCALE GENOMIC DNA]</scope>
    <source>
        <strain evidence="3 4">NPDC078403</strain>
    </source>
</reference>
<dbReference type="SUPFAM" id="SSF53474">
    <property type="entry name" value="alpha/beta-Hydrolases"/>
    <property type="match status" value="1"/>
</dbReference>
<dbReference type="InterPro" id="IPR029058">
    <property type="entry name" value="AB_hydrolase_fold"/>
</dbReference>
<feature type="domain" description="Thioesterase" evidence="2">
    <location>
        <begin position="21"/>
        <end position="235"/>
    </location>
</feature>
<name>A0ABW8L1D0_9GAMM</name>
<protein>
    <submittedName>
        <fullName evidence="3">Thioesterase II family protein</fullName>
    </submittedName>
</protein>
<dbReference type="Proteomes" id="UP001620262">
    <property type="component" value="Unassembled WGS sequence"/>
</dbReference>
<comment type="similarity">
    <text evidence="1">Belongs to the thioesterase family.</text>
</comment>
<evidence type="ECO:0000313" key="3">
    <source>
        <dbReference type="EMBL" id="MFK3865846.1"/>
    </source>
</evidence>
<sequence length="256" mass="28950">MNITSDWLVRIDSNMSTDISIICFPYAGGDVAIFSRWQSLCPNNIAIYAVQLPGRGRSATRPFIDKIGVLTQAIYQDIKRYLDGDIILYGHSNGALLALDLACHFKSLNDNRLKHVIFSGKNFPDMSVQALKIDKNSSPYEVKALLAEYGATPSELLNSEGFLSYYLPIFKSDIVLVAGYVYPLKKPLPYPCSFIHAKGDRLVHTESLYRWEQVSEHYQQFEISGDHFVIDSNPELITCIINTLVQEYKMIIQLTL</sequence>
<dbReference type="RefSeq" id="WP_404676158.1">
    <property type="nucleotide sequence ID" value="NZ_JBJDOT010000031.1"/>
</dbReference>
<keyword evidence="4" id="KW-1185">Reference proteome</keyword>
<dbReference type="InterPro" id="IPR001031">
    <property type="entry name" value="Thioesterase"/>
</dbReference>
<evidence type="ECO:0000313" key="4">
    <source>
        <dbReference type="Proteomes" id="UP001620262"/>
    </source>
</evidence>
<organism evidence="3 4">
    <name type="scientific">Pseudoalteromonas rhizosphaerae</name>
    <dbReference type="NCBI Taxonomy" id="2518973"/>
    <lineage>
        <taxon>Bacteria</taxon>
        <taxon>Pseudomonadati</taxon>
        <taxon>Pseudomonadota</taxon>
        <taxon>Gammaproteobacteria</taxon>
        <taxon>Alteromonadales</taxon>
        <taxon>Pseudoalteromonadaceae</taxon>
        <taxon>Pseudoalteromonas</taxon>
    </lineage>
</organism>
<dbReference type="InterPro" id="IPR012223">
    <property type="entry name" value="TEII"/>
</dbReference>
<dbReference type="EMBL" id="JBJDOT010000031">
    <property type="protein sequence ID" value="MFK3865846.1"/>
    <property type="molecule type" value="Genomic_DNA"/>
</dbReference>
<evidence type="ECO:0000256" key="1">
    <source>
        <dbReference type="ARBA" id="ARBA00007169"/>
    </source>
</evidence>
<dbReference type="Gene3D" id="3.40.50.1820">
    <property type="entry name" value="alpha/beta hydrolase"/>
    <property type="match status" value="1"/>
</dbReference>
<gene>
    <name evidence="3" type="ORF">ACI2JU_18515</name>
</gene>